<evidence type="ECO:0000313" key="2">
    <source>
        <dbReference type="Proteomes" id="UP000194737"/>
    </source>
</evidence>
<dbReference type="EMBL" id="NGLB01000003">
    <property type="protein sequence ID" value="OTN94412.1"/>
    <property type="molecule type" value="Genomic_DNA"/>
</dbReference>
<evidence type="ECO:0000313" key="1">
    <source>
        <dbReference type="EMBL" id="OTN94412.1"/>
    </source>
</evidence>
<reference evidence="1 2" key="1">
    <citation type="submission" date="2017-05" db="EMBL/GenBank/DDBJ databases">
        <title>The Genome Sequence of Enterococcus faecium 6F2_DIV0138.</title>
        <authorList>
            <consortium name="The Broad Institute Genomics Platform"/>
            <consortium name="The Broad Institute Genomic Center for Infectious Diseases"/>
            <person name="Earl A."/>
            <person name="Manson A."/>
            <person name="Schwartman J."/>
            <person name="Gilmore M."/>
            <person name="Abouelleil A."/>
            <person name="Cao P."/>
            <person name="Chapman S."/>
            <person name="Cusick C."/>
            <person name="Shea T."/>
            <person name="Young S."/>
            <person name="Neafsey D."/>
            <person name="Nusbaum C."/>
            <person name="Birren B."/>
        </authorList>
    </citation>
    <scope>NUCLEOTIDE SEQUENCE [LARGE SCALE GENOMIC DNA]</scope>
    <source>
        <strain evidence="1 2">6F2_DIV0138</strain>
    </source>
</reference>
<accession>A0AB73Q151</accession>
<evidence type="ECO:0008006" key="3">
    <source>
        <dbReference type="Google" id="ProtNLM"/>
    </source>
</evidence>
<organism evidence="1 2">
    <name type="scientific">Enterococcus faecium</name>
    <name type="common">Streptococcus faecium</name>
    <dbReference type="NCBI Taxonomy" id="1352"/>
    <lineage>
        <taxon>Bacteria</taxon>
        <taxon>Bacillati</taxon>
        <taxon>Bacillota</taxon>
        <taxon>Bacilli</taxon>
        <taxon>Lactobacillales</taxon>
        <taxon>Enterococcaceae</taxon>
        <taxon>Enterococcus</taxon>
    </lineage>
</organism>
<dbReference type="InterPro" id="IPR016177">
    <property type="entry name" value="DNA-bd_dom_sf"/>
</dbReference>
<dbReference type="Proteomes" id="UP000194737">
    <property type="component" value="Unassembled WGS sequence"/>
</dbReference>
<dbReference type="GO" id="GO:0003677">
    <property type="term" value="F:DNA binding"/>
    <property type="evidence" value="ECO:0007669"/>
    <property type="project" value="InterPro"/>
</dbReference>
<gene>
    <name evidence="1" type="ORF">A5804_002722</name>
</gene>
<proteinExistence type="predicted"/>
<sequence length="77" mass="8905">MESLIAKRSKNNKSGVKGVCQLNNKWISYINLAGKRYHLGTYKKLEDAKTARKQAEKELFFPIIEKAYKQNVKRTST</sequence>
<protein>
    <recommendedName>
        <fullName evidence="3">AP2/ERF domain-containing protein</fullName>
    </recommendedName>
</protein>
<dbReference type="RefSeq" id="WP_425165304.1">
    <property type="nucleotide sequence ID" value="NZ_JBNBYO010000021.1"/>
</dbReference>
<dbReference type="AlphaFoldDB" id="A0AB73Q151"/>
<name>A0AB73Q151_ENTFC</name>
<comment type="caution">
    <text evidence="1">The sequence shown here is derived from an EMBL/GenBank/DDBJ whole genome shotgun (WGS) entry which is preliminary data.</text>
</comment>
<dbReference type="SUPFAM" id="SSF54171">
    <property type="entry name" value="DNA-binding domain"/>
    <property type="match status" value="1"/>
</dbReference>